<protein>
    <submittedName>
        <fullName evidence="1">Uncharacterized protein</fullName>
    </submittedName>
</protein>
<accession>A0A381YC35</accession>
<dbReference type="AlphaFoldDB" id="A0A381YC35"/>
<sequence length="28" mass="3550">MFYKTVIKVVEVYPQTKYTWKIYYKDSK</sequence>
<name>A0A381YC35_9ZZZZ</name>
<reference evidence="1" key="1">
    <citation type="submission" date="2018-05" db="EMBL/GenBank/DDBJ databases">
        <authorList>
            <person name="Lanie J.A."/>
            <person name="Ng W.-L."/>
            <person name="Kazmierczak K.M."/>
            <person name="Andrzejewski T.M."/>
            <person name="Davidsen T.M."/>
            <person name="Wayne K.J."/>
            <person name="Tettelin H."/>
            <person name="Glass J.I."/>
            <person name="Rusch D."/>
            <person name="Podicherti R."/>
            <person name="Tsui H.-C.T."/>
            <person name="Winkler M.E."/>
        </authorList>
    </citation>
    <scope>NUCLEOTIDE SEQUENCE</scope>
</reference>
<proteinExistence type="predicted"/>
<organism evidence="1">
    <name type="scientific">marine metagenome</name>
    <dbReference type="NCBI Taxonomy" id="408172"/>
    <lineage>
        <taxon>unclassified sequences</taxon>
        <taxon>metagenomes</taxon>
        <taxon>ecological metagenomes</taxon>
    </lineage>
</organism>
<evidence type="ECO:0000313" key="1">
    <source>
        <dbReference type="EMBL" id="SVA74659.1"/>
    </source>
</evidence>
<gene>
    <name evidence="1" type="ORF">METZ01_LOCUS127513</name>
</gene>
<dbReference type="EMBL" id="UINC01017889">
    <property type="protein sequence ID" value="SVA74659.1"/>
    <property type="molecule type" value="Genomic_DNA"/>
</dbReference>